<dbReference type="Gene3D" id="3.40.50.300">
    <property type="entry name" value="P-loop containing nucleotide triphosphate hydrolases"/>
    <property type="match status" value="2"/>
</dbReference>
<evidence type="ECO:0000256" key="11">
    <source>
        <dbReference type="RuleBase" id="RU365068"/>
    </source>
</evidence>
<dbReference type="InterPro" id="IPR027417">
    <property type="entry name" value="P-loop_NTPase"/>
</dbReference>
<feature type="compositionally biased region" description="Acidic residues" evidence="12">
    <location>
        <begin position="759"/>
        <end position="768"/>
    </location>
</feature>
<dbReference type="RefSeq" id="XP_069226546.1">
    <property type="nucleotide sequence ID" value="XM_069376199.1"/>
</dbReference>
<dbReference type="GO" id="GO:0005524">
    <property type="term" value="F:ATP binding"/>
    <property type="evidence" value="ECO:0007669"/>
    <property type="project" value="UniProtKB-UniRule"/>
</dbReference>
<feature type="region of interest" description="Disordered" evidence="12">
    <location>
        <begin position="14"/>
        <end position="116"/>
    </location>
</feature>
<keyword evidence="2" id="KW-0690">Ribosome biogenesis</keyword>
<dbReference type="InterPro" id="IPR011545">
    <property type="entry name" value="DEAD/DEAH_box_helicase_dom"/>
</dbReference>
<keyword evidence="7 11" id="KW-0067">ATP-binding</keyword>
<dbReference type="EC" id="3.6.4.13" evidence="11"/>
<dbReference type="PROSITE" id="PS51192">
    <property type="entry name" value="HELICASE_ATP_BIND_1"/>
    <property type="match status" value="1"/>
</dbReference>
<evidence type="ECO:0000256" key="7">
    <source>
        <dbReference type="ARBA" id="ARBA00022840"/>
    </source>
</evidence>
<dbReference type="SMART" id="SM01178">
    <property type="entry name" value="DUF4217"/>
    <property type="match status" value="1"/>
</dbReference>
<organism evidence="16 17">
    <name type="scientific">Cladosporium halotolerans</name>
    <dbReference type="NCBI Taxonomy" id="1052096"/>
    <lineage>
        <taxon>Eukaryota</taxon>
        <taxon>Fungi</taxon>
        <taxon>Dikarya</taxon>
        <taxon>Ascomycota</taxon>
        <taxon>Pezizomycotina</taxon>
        <taxon>Dothideomycetes</taxon>
        <taxon>Dothideomycetidae</taxon>
        <taxon>Cladosporiales</taxon>
        <taxon>Cladosporiaceae</taxon>
        <taxon>Cladosporium</taxon>
    </lineage>
</organism>
<dbReference type="GeneID" id="96009037"/>
<feature type="domain" description="Helicase C-terminal" evidence="14">
    <location>
        <begin position="427"/>
        <end position="649"/>
    </location>
</feature>
<dbReference type="GO" id="GO:0016787">
    <property type="term" value="F:hydrolase activity"/>
    <property type="evidence" value="ECO:0007669"/>
    <property type="project" value="UniProtKB-KW"/>
</dbReference>
<evidence type="ECO:0000256" key="5">
    <source>
        <dbReference type="ARBA" id="ARBA00022801"/>
    </source>
</evidence>
<evidence type="ECO:0000256" key="2">
    <source>
        <dbReference type="ARBA" id="ARBA00022517"/>
    </source>
</evidence>
<dbReference type="SUPFAM" id="SSF52540">
    <property type="entry name" value="P-loop containing nucleoside triphosphate hydrolases"/>
    <property type="match status" value="1"/>
</dbReference>
<dbReference type="EMBL" id="JAAQHG020000035">
    <property type="protein sequence ID" value="KAL1583439.1"/>
    <property type="molecule type" value="Genomic_DNA"/>
</dbReference>
<dbReference type="PROSITE" id="PS51194">
    <property type="entry name" value="HELICASE_CTER"/>
    <property type="match status" value="1"/>
</dbReference>
<keyword evidence="17" id="KW-1185">Reference proteome</keyword>
<evidence type="ECO:0000256" key="12">
    <source>
        <dbReference type="SAM" id="MobiDB-lite"/>
    </source>
</evidence>
<dbReference type="InterPro" id="IPR014014">
    <property type="entry name" value="RNA_helicase_DEAD_Q_motif"/>
</dbReference>
<comment type="function">
    <text evidence="11">RNA helicase.</text>
</comment>
<dbReference type="InterPro" id="IPR025313">
    <property type="entry name" value="SPB4-like_CTE"/>
</dbReference>
<accession>A0AB34KEV4</accession>
<feature type="domain" description="DEAD-box RNA helicase Q" evidence="15">
    <location>
        <begin position="156"/>
        <end position="185"/>
    </location>
</feature>
<dbReference type="PROSITE" id="PS51195">
    <property type="entry name" value="Q_MOTIF"/>
    <property type="match status" value="1"/>
</dbReference>
<comment type="caution">
    <text evidence="16">The sequence shown here is derived from an EMBL/GenBank/DDBJ whole genome shotgun (WGS) entry which is preliminary data.</text>
</comment>
<dbReference type="CDD" id="cd17949">
    <property type="entry name" value="DEADc_DDX31"/>
    <property type="match status" value="1"/>
</dbReference>
<evidence type="ECO:0000259" key="15">
    <source>
        <dbReference type="PROSITE" id="PS51195"/>
    </source>
</evidence>
<dbReference type="PANTHER" id="PTHR24031">
    <property type="entry name" value="RNA HELICASE"/>
    <property type="match status" value="1"/>
</dbReference>
<feature type="region of interest" description="Disordered" evidence="12">
    <location>
        <begin position="473"/>
        <end position="504"/>
    </location>
</feature>
<dbReference type="AlphaFoldDB" id="A0AB34KEV4"/>
<keyword evidence="6 11" id="KW-0347">Helicase</keyword>
<sequence>MGDDGMLLNFELPTDAFQAPKKSFKGGSWKDRLTARKSAEWGRKKAEERATGKSNKTPDYGNVRGEKEEFIRGDGKPAKRPRTDNHDGGFQPPRTGPRPGGRAPGMRETLPKSTNGEVISSLFTYNPAAKAAKPDPVAEDETPVEPSNAPLTDEMATFTNLGLSPNIASHLLNKMNIKAPTEIQRKSLQQLCTTDKDAFIQAQTGSGKTLAYLLPIVQRISEISKKMKAEGQDFNRKSGLFALVLAPTRELSKQIETVLEGLLSCCHWIVGGTVIGGEKKQSEKARLRKGLNILVATPGRLADHLNNTEVLDVSRVRWLVLDEGDRLMELGFDQDIQKIVSNLNLRSRKVQETPIPGLPEKRNTVLCSATIKADIEQLKSIALHDPVTIAVEASERTNDANGEVTEQVFSAPAQLKQSYAIVPPKQRLVTLIAVLKQAFKRKGSVMKCIVFMSCADSVDFHFELLTHDIASTSKDKKKDSSDAMQELKLPKQSRTDKIPQGNTIAENRIDGPAAAFATSENPVHIFRLHGSLQQSTRTAALKAFSKCEDPAVLVCTDVASRGLDLPNVDFVIEYDPPFSKEDHLHRAGRTARAGKEGRAMIFLQPGCEEGYVDILKESRPRNLTHHDADELLKKGFSASGVVTNREWEQAATEWQIESERWTTEHPRHLEQARRAYQSHIRAYTTHIASERSMFDMKQLHLGHLAKAFALRDKPGSIRVPGLRPGKEDGAKMKTARRAQAGKNHAAASGDGKRSRDAADLDVPEMTDEQEARRKMNKMGRSMGGASEFNLG</sequence>
<dbReference type="InterPro" id="IPR014001">
    <property type="entry name" value="Helicase_ATP-bd"/>
</dbReference>
<evidence type="ECO:0000259" key="14">
    <source>
        <dbReference type="PROSITE" id="PS51194"/>
    </source>
</evidence>
<dbReference type="GO" id="GO:0006364">
    <property type="term" value="P:rRNA processing"/>
    <property type="evidence" value="ECO:0007669"/>
    <property type="project" value="UniProtKB-KW"/>
</dbReference>
<comment type="similarity">
    <text evidence="11">Belongs to the DEAD box helicase family.</text>
</comment>
<dbReference type="GO" id="GO:0003723">
    <property type="term" value="F:RNA binding"/>
    <property type="evidence" value="ECO:0007669"/>
    <property type="project" value="UniProtKB-UniRule"/>
</dbReference>
<reference evidence="16 17" key="1">
    <citation type="journal article" date="2020" name="Microbiol. Resour. Announc.">
        <title>Draft Genome Sequence of a Cladosporium Species Isolated from the Mesophotic Ascidian Didemnum maculosum.</title>
        <authorList>
            <person name="Gioti A."/>
            <person name="Siaperas R."/>
            <person name="Nikolaivits E."/>
            <person name="Le Goff G."/>
            <person name="Ouazzani J."/>
            <person name="Kotoulas G."/>
            <person name="Topakas E."/>
        </authorList>
    </citation>
    <scope>NUCLEOTIDE SEQUENCE [LARGE SCALE GENOMIC DNA]</scope>
    <source>
        <strain evidence="16 17">TM138-S3</strain>
    </source>
</reference>
<feature type="domain" description="Helicase ATP-binding" evidence="13">
    <location>
        <begin position="189"/>
        <end position="389"/>
    </location>
</feature>
<evidence type="ECO:0000256" key="1">
    <source>
        <dbReference type="ARBA" id="ARBA00004604"/>
    </source>
</evidence>
<evidence type="ECO:0000256" key="3">
    <source>
        <dbReference type="ARBA" id="ARBA00022552"/>
    </source>
</evidence>
<evidence type="ECO:0000256" key="10">
    <source>
        <dbReference type="PROSITE-ProRule" id="PRU00552"/>
    </source>
</evidence>
<dbReference type="GO" id="GO:0003724">
    <property type="term" value="F:RNA helicase activity"/>
    <property type="evidence" value="ECO:0007669"/>
    <property type="project" value="UniProtKB-EC"/>
</dbReference>
<gene>
    <name evidence="16" type="ORF">WHR41_07595</name>
</gene>
<evidence type="ECO:0000259" key="13">
    <source>
        <dbReference type="PROSITE" id="PS51192"/>
    </source>
</evidence>
<keyword evidence="3" id="KW-0698">rRNA processing</keyword>
<feature type="region of interest" description="Disordered" evidence="12">
    <location>
        <begin position="716"/>
        <end position="791"/>
    </location>
</feature>
<evidence type="ECO:0000256" key="6">
    <source>
        <dbReference type="ARBA" id="ARBA00022806"/>
    </source>
</evidence>
<dbReference type="CDD" id="cd18787">
    <property type="entry name" value="SF2_C_DEAD"/>
    <property type="match status" value="1"/>
</dbReference>
<protein>
    <recommendedName>
        <fullName evidence="11">ATP-dependent RNA helicase</fullName>
        <ecNumber evidence="11">3.6.4.13</ecNumber>
    </recommendedName>
</protein>
<evidence type="ECO:0000256" key="9">
    <source>
        <dbReference type="ARBA" id="ARBA00023242"/>
    </source>
</evidence>
<dbReference type="Proteomes" id="UP000803884">
    <property type="component" value="Unassembled WGS sequence"/>
</dbReference>
<comment type="catalytic activity">
    <reaction evidence="11">
        <text>ATP + H2O = ADP + phosphate + H(+)</text>
        <dbReference type="Rhea" id="RHEA:13065"/>
        <dbReference type="ChEBI" id="CHEBI:15377"/>
        <dbReference type="ChEBI" id="CHEBI:15378"/>
        <dbReference type="ChEBI" id="CHEBI:30616"/>
        <dbReference type="ChEBI" id="CHEBI:43474"/>
        <dbReference type="ChEBI" id="CHEBI:456216"/>
        <dbReference type="EC" id="3.6.4.13"/>
    </reaction>
</comment>
<name>A0AB34KEV4_9PEZI</name>
<keyword evidence="4 11" id="KW-0547">Nucleotide-binding</keyword>
<comment type="subcellular location">
    <subcellularLocation>
        <location evidence="1">Nucleus</location>
        <location evidence="1">Nucleolus</location>
    </subcellularLocation>
</comment>
<dbReference type="SMART" id="SM00487">
    <property type="entry name" value="DEXDc"/>
    <property type="match status" value="1"/>
</dbReference>
<keyword evidence="8 11" id="KW-0694">RNA-binding</keyword>
<dbReference type="Pfam" id="PF00270">
    <property type="entry name" value="DEAD"/>
    <property type="match status" value="1"/>
</dbReference>
<feature type="compositionally biased region" description="Basic and acidic residues" evidence="12">
    <location>
        <begin position="28"/>
        <end position="51"/>
    </location>
</feature>
<evidence type="ECO:0000313" key="17">
    <source>
        <dbReference type="Proteomes" id="UP000803884"/>
    </source>
</evidence>
<feature type="short sequence motif" description="Q motif" evidence="10">
    <location>
        <begin position="156"/>
        <end position="185"/>
    </location>
</feature>
<dbReference type="Pfam" id="PF13959">
    <property type="entry name" value="CTE_SPB4"/>
    <property type="match status" value="1"/>
</dbReference>
<keyword evidence="5 11" id="KW-0378">Hydrolase</keyword>
<evidence type="ECO:0000256" key="4">
    <source>
        <dbReference type="ARBA" id="ARBA00022741"/>
    </source>
</evidence>
<proteinExistence type="inferred from homology"/>
<feature type="compositionally biased region" description="Basic and acidic residues" evidence="12">
    <location>
        <begin position="64"/>
        <end position="87"/>
    </location>
</feature>
<keyword evidence="9" id="KW-0539">Nucleus</keyword>
<dbReference type="GO" id="GO:0005730">
    <property type="term" value="C:nucleolus"/>
    <property type="evidence" value="ECO:0007669"/>
    <property type="project" value="UniProtKB-SubCell"/>
</dbReference>
<comment type="domain">
    <text evidence="11">The Q motif is unique to and characteristic of the DEAD box family of RNA helicases and controls ATP binding and hydrolysis.</text>
</comment>
<evidence type="ECO:0000256" key="8">
    <source>
        <dbReference type="ARBA" id="ARBA00022884"/>
    </source>
</evidence>
<dbReference type="InterPro" id="IPR001650">
    <property type="entry name" value="Helicase_C-like"/>
</dbReference>
<evidence type="ECO:0000313" key="16">
    <source>
        <dbReference type="EMBL" id="KAL1583439.1"/>
    </source>
</evidence>
<dbReference type="Pfam" id="PF00271">
    <property type="entry name" value="Helicase_C"/>
    <property type="match status" value="1"/>
</dbReference>
<dbReference type="SMART" id="SM00490">
    <property type="entry name" value="HELICc"/>
    <property type="match status" value="1"/>
</dbReference>